<dbReference type="RefSeq" id="WP_184723980.1">
    <property type="nucleotide sequence ID" value="NZ_JACHIW010000001.1"/>
</dbReference>
<dbReference type="Proteomes" id="UP000584374">
    <property type="component" value="Unassembled WGS sequence"/>
</dbReference>
<gene>
    <name evidence="2" type="ORF">BJ970_000865</name>
</gene>
<evidence type="ECO:0000313" key="3">
    <source>
        <dbReference type="Proteomes" id="UP000584374"/>
    </source>
</evidence>
<organism evidence="2 3">
    <name type="scientific">Saccharopolyspora phatthalungensis</name>
    <dbReference type="NCBI Taxonomy" id="664693"/>
    <lineage>
        <taxon>Bacteria</taxon>
        <taxon>Bacillati</taxon>
        <taxon>Actinomycetota</taxon>
        <taxon>Actinomycetes</taxon>
        <taxon>Pseudonocardiales</taxon>
        <taxon>Pseudonocardiaceae</taxon>
        <taxon>Saccharopolyspora</taxon>
    </lineage>
</organism>
<dbReference type="EMBL" id="JACHIW010000001">
    <property type="protein sequence ID" value="MBB5153331.1"/>
    <property type="molecule type" value="Genomic_DNA"/>
</dbReference>
<name>A0A840Q1C5_9PSEU</name>
<feature type="region of interest" description="Disordered" evidence="1">
    <location>
        <begin position="13"/>
        <end position="61"/>
    </location>
</feature>
<feature type="region of interest" description="Disordered" evidence="1">
    <location>
        <begin position="387"/>
        <end position="419"/>
    </location>
</feature>
<keyword evidence="3" id="KW-1185">Reference proteome</keyword>
<protein>
    <submittedName>
        <fullName evidence="2">Uncharacterized protein</fullName>
    </submittedName>
</protein>
<evidence type="ECO:0000313" key="2">
    <source>
        <dbReference type="EMBL" id="MBB5153331.1"/>
    </source>
</evidence>
<evidence type="ECO:0000256" key="1">
    <source>
        <dbReference type="SAM" id="MobiDB-lite"/>
    </source>
</evidence>
<sequence length="419" mass="46871">MITDAGRYYIEHGHHPEQPVQDGHVGTPGNRSGEAIKKRASPDNEGAGSKGTKGRRPPPHATAAVAANRRKAAEELLATLQRDGQVVIEDANPTERDDLRRVIDFAKRNHLVPAGQRLEKSQWRTRDIRVQLVSASHVNSNSAPGAARVEVPISVEEWHPLLAVLSQPGNVLGVSENSLPRAMRIMHTLLVEAEKRGYEVGWSDDTSQGVEIRIDGFAQTVTVEEELVKQDILPGTAELEKTELYDWQRIRPEVKKVPSGKLGMSVSGTWRFGAQQRWADRKRWSLEDRLGDVLAAVEDIAREKTARKRAEEEKAAARQRAWKDAVASARVAFRRDNRVKVLLEQLDGWEQAQRIRAFAQAARHAGQADAKWLVEWAEAYADEIDPLAGSVEAPEDVEPKPEDLRPYLGRWSPYGPDRR</sequence>
<reference evidence="2 3" key="1">
    <citation type="submission" date="2020-08" db="EMBL/GenBank/DDBJ databases">
        <title>Sequencing the genomes of 1000 actinobacteria strains.</title>
        <authorList>
            <person name="Klenk H.-P."/>
        </authorList>
    </citation>
    <scope>NUCLEOTIDE SEQUENCE [LARGE SCALE GENOMIC DNA]</scope>
    <source>
        <strain evidence="2 3">DSM 45584</strain>
    </source>
</reference>
<proteinExistence type="predicted"/>
<comment type="caution">
    <text evidence="2">The sequence shown here is derived from an EMBL/GenBank/DDBJ whole genome shotgun (WGS) entry which is preliminary data.</text>
</comment>
<dbReference type="AlphaFoldDB" id="A0A840Q1C5"/>
<accession>A0A840Q1C5</accession>